<dbReference type="PROSITE" id="PS50949">
    <property type="entry name" value="HTH_GNTR"/>
    <property type="match status" value="1"/>
</dbReference>
<dbReference type="SMART" id="SM00895">
    <property type="entry name" value="FCD"/>
    <property type="match status" value="1"/>
</dbReference>
<dbReference type="CDD" id="cd07377">
    <property type="entry name" value="WHTH_GntR"/>
    <property type="match status" value="1"/>
</dbReference>
<dbReference type="InterPro" id="IPR011711">
    <property type="entry name" value="GntR_C"/>
</dbReference>
<dbReference type="SMART" id="SM00345">
    <property type="entry name" value="HTH_GNTR"/>
    <property type="match status" value="1"/>
</dbReference>
<organism evidence="6 7">
    <name type="scientific">Achromobacter agilis</name>
    <dbReference type="NCBI Taxonomy" id="1353888"/>
    <lineage>
        <taxon>Bacteria</taxon>
        <taxon>Pseudomonadati</taxon>
        <taxon>Pseudomonadota</taxon>
        <taxon>Betaproteobacteria</taxon>
        <taxon>Burkholderiales</taxon>
        <taxon>Alcaligenaceae</taxon>
        <taxon>Achromobacter</taxon>
    </lineage>
</organism>
<dbReference type="Gene3D" id="1.20.120.530">
    <property type="entry name" value="GntR ligand-binding domain-like"/>
    <property type="match status" value="1"/>
</dbReference>
<dbReference type="Proteomes" id="UP000289184">
    <property type="component" value="Unassembled WGS sequence"/>
</dbReference>
<sequence>MPTSASRSLLKKDSVAPVQSEPNLTDRVTEMLLEEITSGDYQVGEVLPPEQIIATRMGVSRTVLREAVSRLKGDGIVQSKQGRGLTVMQTARPSVLRMQAADIGDADQVLRIVELRRGFEIEAAQLAAQRRSEDDLAAMRRALRKMADAIATGDVAVGVDADMEFHRCVARATRNEHYLNFFDFLAVLLKKNLRVSRSRSAKIAGRGAQAQKEHEALFAAIEKGDVELARQQARTHVDNTETRLRTAAATAEKP</sequence>
<feature type="region of interest" description="Disordered" evidence="4">
    <location>
        <begin position="233"/>
        <end position="254"/>
    </location>
</feature>
<reference evidence="6 7" key="1">
    <citation type="submission" date="2018-07" db="EMBL/GenBank/DDBJ databases">
        <authorList>
            <person name="Peeters C."/>
        </authorList>
    </citation>
    <scope>NUCLEOTIDE SEQUENCE [LARGE SCALE GENOMIC DNA]</scope>
    <source>
        <strain evidence="6 7">LMG 3411</strain>
    </source>
</reference>
<evidence type="ECO:0000256" key="1">
    <source>
        <dbReference type="ARBA" id="ARBA00023015"/>
    </source>
</evidence>
<evidence type="ECO:0000256" key="2">
    <source>
        <dbReference type="ARBA" id="ARBA00023125"/>
    </source>
</evidence>
<dbReference type="Pfam" id="PF07729">
    <property type="entry name" value="FCD"/>
    <property type="match status" value="1"/>
</dbReference>
<evidence type="ECO:0000313" key="7">
    <source>
        <dbReference type="Proteomes" id="UP000289184"/>
    </source>
</evidence>
<feature type="domain" description="HTH gntR-type" evidence="5">
    <location>
        <begin position="22"/>
        <end position="90"/>
    </location>
</feature>
<dbReference type="InterPro" id="IPR036390">
    <property type="entry name" value="WH_DNA-bd_sf"/>
</dbReference>
<feature type="compositionally biased region" description="Basic and acidic residues" evidence="4">
    <location>
        <begin position="235"/>
        <end position="244"/>
    </location>
</feature>
<gene>
    <name evidence="6" type="primary">lutR_4</name>
    <name evidence="6" type="ORF">AGI3411_04154</name>
</gene>
<dbReference type="GO" id="GO:0003677">
    <property type="term" value="F:DNA binding"/>
    <property type="evidence" value="ECO:0007669"/>
    <property type="project" value="UniProtKB-KW"/>
</dbReference>
<evidence type="ECO:0000259" key="5">
    <source>
        <dbReference type="PROSITE" id="PS50949"/>
    </source>
</evidence>
<keyword evidence="3" id="KW-0804">Transcription</keyword>
<dbReference type="Gene3D" id="1.10.10.10">
    <property type="entry name" value="Winged helix-like DNA-binding domain superfamily/Winged helix DNA-binding domain"/>
    <property type="match status" value="1"/>
</dbReference>
<accession>A0A446CNL1</accession>
<dbReference type="SUPFAM" id="SSF48008">
    <property type="entry name" value="GntR ligand-binding domain-like"/>
    <property type="match status" value="1"/>
</dbReference>
<feature type="compositionally biased region" description="Low complexity" evidence="4">
    <location>
        <begin position="245"/>
        <end position="254"/>
    </location>
</feature>
<keyword evidence="7" id="KW-1185">Reference proteome</keyword>
<protein>
    <submittedName>
        <fullName evidence="6">HTH-type transcriptional regulator LutR</fullName>
    </submittedName>
</protein>
<dbReference type="InterPro" id="IPR036388">
    <property type="entry name" value="WH-like_DNA-bd_sf"/>
</dbReference>
<keyword evidence="2" id="KW-0238">DNA-binding</keyword>
<dbReference type="InterPro" id="IPR000524">
    <property type="entry name" value="Tscrpt_reg_HTH_GntR"/>
</dbReference>
<proteinExistence type="predicted"/>
<evidence type="ECO:0000256" key="4">
    <source>
        <dbReference type="SAM" id="MobiDB-lite"/>
    </source>
</evidence>
<dbReference type="EMBL" id="UFQB01000019">
    <property type="protein sequence ID" value="SSW69348.1"/>
    <property type="molecule type" value="Genomic_DNA"/>
</dbReference>
<dbReference type="Pfam" id="PF00392">
    <property type="entry name" value="GntR"/>
    <property type="match status" value="1"/>
</dbReference>
<feature type="region of interest" description="Disordered" evidence="4">
    <location>
        <begin position="1"/>
        <end position="23"/>
    </location>
</feature>
<name>A0A446CNL1_9BURK</name>
<dbReference type="GO" id="GO:0003700">
    <property type="term" value="F:DNA-binding transcription factor activity"/>
    <property type="evidence" value="ECO:0007669"/>
    <property type="project" value="InterPro"/>
</dbReference>
<dbReference type="PANTHER" id="PTHR43537">
    <property type="entry name" value="TRANSCRIPTIONAL REGULATOR, GNTR FAMILY"/>
    <property type="match status" value="1"/>
</dbReference>
<evidence type="ECO:0000313" key="6">
    <source>
        <dbReference type="EMBL" id="SSW69348.1"/>
    </source>
</evidence>
<dbReference type="OrthoDB" id="1040417at2"/>
<dbReference type="InterPro" id="IPR008920">
    <property type="entry name" value="TF_FadR/GntR_C"/>
</dbReference>
<evidence type="ECO:0000256" key="3">
    <source>
        <dbReference type="ARBA" id="ARBA00023163"/>
    </source>
</evidence>
<dbReference type="AlphaFoldDB" id="A0A446CNL1"/>
<dbReference type="SUPFAM" id="SSF46785">
    <property type="entry name" value="Winged helix' DNA-binding domain"/>
    <property type="match status" value="1"/>
</dbReference>
<dbReference type="PRINTS" id="PR00035">
    <property type="entry name" value="HTHGNTR"/>
</dbReference>
<keyword evidence="1" id="KW-0805">Transcription regulation</keyword>
<dbReference type="PANTHER" id="PTHR43537:SF5">
    <property type="entry name" value="UXU OPERON TRANSCRIPTIONAL REGULATOR"/>
    <property type="match status" value="1"/>
</dbReference>